<evidence type="ECO:0000313" key="3">
    <source>
        <dbReference type="Proteomes" id="UP000264882"/>
    </source>
</evidence>
<dbReference type="AlphaFoldDB" id="A0A4P1QGA3"/>
<proteinExistence type="predicted"/>
<feature type="signal peptide" evidence="1">
    <location>
        <begin position="1"/>
        <end position="25"/>
    </location>
</feature>
<evidence type="ECO:0000256" key="1">
    <source>
        <dbReference type="SAM" id="SignalP"/>
    </source>
</evidence>
<keyword evidence="1" id="KW-0732">Signal</keyword>
<gene>
    <name evidence="2" type="ORF">MHSN_02285</name>
</gene>
<dbReference type="Proteomes" id="UP000264882">
    <property type="component" value="Chromosome"/>
</dbReference>
<evidence type="ECO:0000313" key="2">
    <source>
        <dbReference type="EMBL" id="ASI54001.1"/>
    </source>
</evidence>
<organism evidence="2 3">
    <name type="scientific">Metamycoplasma hyosynoviae</name>
    <dbReference type="NCBI Taxonomy" id="29559"/>
    <lineage>
        <taxon>Bacteria</taxon>
        <taxon>Bacillati</taxon>
        <taxon>Mycoplasmatota</taxon>
        <taxon>Mycoplasmoidales</taxon>
        <taxon>Metamycoplasmataceae</taxon>
        <taxon>Metamycoplasma</taxon>
    </lineage>
</organism>
<reference evidence="2 3" key="1">
    <citation type="submission" date="2014-06" db="EMBL/GenBank/DDBJ databases">
        <title>The Whole Genome Sequence of Mycoplasma hyosynoviae strain ATCC 27095.</title>
        <authorList>
            <person name="Calcutt M.J."/>
            <person name="Foecking M.F."/>
        </authorList>
    </citation>
    <scope>NUCLEOTIDE SEQUENCE [LARGE SCALE GENOMIC DNA]</scope>
    <source>
        <strain evidence="2 3">M60</strain>
    </source>
</reference>
<feature type="chain" id="PRO_5020036623" description="Lipoprotein-associated type-17 domain-containing protein" evidence="1">
    <location>
        <begin position="26"/>
        <end position="263"/>
    </location>
</feature>
<evidence type="ECO:0008006" key="4">
    <source>
        <dbReference type="Google" id="ProtNLM"/>
    </source>
</evidence>
<name>A0A4P1QGA3_9BACT</name>
<dbReference type="EMBL" id="CP008748">
    <property type="protein sequence ID" value="ASI54001.1"/>
    <property type="molecule type" value="Genomic_DNA"/>
</dbReference>
<dbReference type="KEGG" id="mhyv:MHSN_02285"/>
<dbReference type="RefSeq" id="WP_119863875.1">
    <property type="nucleotide sequence ID" value="NZ_CP008748.1"/>
</dbReference>
<accession>A0A4P1QGA3</accession>
<protein>
    <recommendedName>
        <fullName evidence="4">Lipoprotein-associated type-17 domain-containing protein</fullName>
    </recommendedName>
</protein>
<dbReference type="PROSITE" id="PS51257">
    <property type="entry name" value="PROKAR_LIPOPROTEIN"/>
    <property type="match status" value="1"/>
</dbReference>
<sequence length="263" mass="29348">MKKIKSLLVSLSSLSLLVTPLTVISCFNTDPEKASKNITISAEENTLKNKSGHDIVPADIKIAGFSEANFTCTVSSILPSEDGTKVTVVVTVVSKKTEKSFDVKLELSGFKQETKAATSIELTGTSTPELQAPGNINGKKYTYDKNLKIDPKVQTIEILEKNLKDALKDKKKIYFDHKDKSFKAQKEKALFKIPTFGDIQVANKDKPENSYMSSNGQQKWSANTDFQFTTNNDELTFEFRLFKYQSGGGQFSEETYKIKIQLK</sequence>
<keyword evidence="3" id="KW-1185">Reference proteome</keyword>